<evidence type="ECO:0000256" key="1">
    <source>
        <dbReference type="ARBA" id="ARBA00004141"/>
    </source>
</evidence>
<keyword evidence="3" id="KW-0050">Antiport</keyword>
<name>A0A2K6KHS6_RHIBE</name>
<organism evidence="12 13">
    <name type="scientific">Rhinopithecus bieti</name>
    <name type="common">Black snub-nosed monkey</name>
    <name type="synonym">Pygathrix bieti</name>
    <dbReference type="NCBI Taxonomy" id="61621"/>
    <lineage>
        <taxon>Eukaryota</taxon>
        <taxon>Metazoa</taxon>
        <taxon>Chordata</taxon>
        <taxon>Craniata</taxon>
        <taxon>Vertebrata</taxon>
        <taxon>Euteleostomi</taxon>
        <taxon>Mammalia</taxon>
        <taxon>Eutheria</taxon>
        <taxon>Euarchontoglires</taxon>
        <taxon>Primates</taxon>
        <taxon>Haplorrhini</taxon>
        <taxon>Catarrhini</taxon>
        <taxon>Cercopithecidae</taxon>
        <taxon>Colobinae</taxon>
        <taxon>Rhinopithecus</taxon>
    </lineage>
</organism>
<keyword evidence="13" id="KW-1185">Reference proteome</keyword>
<dbReference type="PANTHER" id="PTHR12266:SF0">
    <property type="entry name" value="MITOCHONDRIAL SODIUM_CALCIUM EXCHANGER PROTEIN"/>
    <property type="match status" value="1"/>
</dbReference>
<dbReference type="InterPro" id="IPR051359">
    <property type="entry name" value="CaCA_antiporter"/>
</dbReference>
<feature type="transmembrane region" description="Helical" evidence="9">
    <location>
        <begin position="523"/>
        <end position="542"/>
    </location>
</feature>
<dbReference type="GO" id="GO:0051480">
    <property type="term" value="P:regulation of cytosolic calcium ion concentration"/>
    <property type="evidence" value="ECO:0007669"/>
    <property type="project" value="Ensembl"/>
</dbReference>
<dbReference type="GO" id="GO:2001256">
    <property type="term" value="P:regulation of store-operated calcium entry"/>
    <property type="evidence" value="ECO:0007669"/>
    <property type="project" value="Ensembl"/>
</dbReference>
<feature type="domain" description="Sodium/calcium exchanger membrane region" evidence="11">
    <location>
        <begin position="431"/>
        <end position="571"/>
    </location>
</feature>
<feature type="chain" id="PRO_5014467760" evidence="10">
    <location>
        <begin position="27"/>
        <end position="583"/>
    </location>
</feature>
<dbReference type="AlphaFoldDB" id="A0A2K6KHS6"/>
<dbReference type="InterPro" id="IPR004837">
    <property type="entry name" value="NaCa_Exmemb"/>
</dbReference>
<dbReference type="GO" id="GO:0005886">
    <property type="term" value="C:plasma membrane"/>
    <property type="evidence" value="ECO:0007669"/>
    <property type="project" value="Ensembl"/>
</dbReference>
<reference evidence="12" key="2">
    <citation type="submission" date="2025-08" db="UniProtKB">
        <authorList>
            <consortium name="Ensembl"/>
        </authorList>
    </citation>
    <scope>IDENTIFICATION</scope>
</reference>
<dbReference type="GeneTree" id="ENSGT00940000157433"/>
<feature type="signal peptide" evidence="10">
    <location>
        <begin position="1"/>
        <end position="26"/>
    </location>
</feature>
<evidence type="ECO:0000313" key="13">
    <source>
        <dbReference type="Proteomes" id="UP000233180"/>
    </source>
</evidence>
<dbReference type="GO" id="GO:0086038">
    <property type="term" value="F:calcium:sodium antiporter activity involved in regulation of cardiac muscle cell membrane potential"/>
    <property type="evidence" value="ECO:0007669"/>
    <property type="project" value="Ensembl"/>
</dbReference>
<dbReference type="GO" id="GO:0042803">
    <property type="term" value="F:protein homodimerization activity"/>
    <property type="evidence" value="ECO:0007669"/>
    <property type="project" value="Ensembl"/>
</dbReference>
<dbReference type="GO" id="GO:0030061">
    <property type="term" value="C:mitochondrial crista"/>
    <property type="evidence" value="ECO:0007669"/>
    <property type="project" value="Ensembl"/>
</dbReference>
<dbReference type="FunFam" id="1.20.1420.30:FF:000023">
    <property type="entry name" value="Mitochondrial sodium/calcium exchanger protein"/>
    <property type="match status" value="1"/>
</dbReference>
<dbReference type="OMA" id="IWIMNIA"/>
<dbReference type="PANTHER" id="PTHR12266">
    <property type="entry name" value="NA+/CA2+ K+ INDEPENDENT EXCHANGER"/>
    <property type="match status" value="1"/>
</dbReference>
<dbReference type="Ensembl" id="ENSRBIT00000034457.1">
    <property type="protein sequence ID" value="ENSRBIP00000010822.1"/>
    <property type="gene ID" value="ENSRBIG00000029229.1"/>
</dbReference>
<feature type="domain" description="Sodium/calcium exchanger membrane region" evidence="11">
    <location>
        <begin position="106"/>
        <end position="252"/>
    </location>
</feature>
<dbReference type="Pfam" id="PF01699">
    <property type="entry name" value="Na_Ca_ex"/>
    <property type="match status" value="2"/>
</dbReference>
<evidence type="ECO:0000256" key="10">
    <source>
        <dbReference type="SAM" id="SignalP"/>
    </source>
</evidence>
<dbReference type="GO" id="GO:0050796">
    <property type="term" value="P:regulation of insulin secretion"/>
    <property type="evidence" value="ECO:0007669"/>
    <property type="project" value="Ensembl"/>
</dbReference>
<proteinExistence type="predicted"/>
<gene>
    <name evidence="12" type="primary">SLC8B1</name>
</gene>
<evidence type="ECO:0000256" key="6">
    <source>
        <dbReference type="ARBA" id="ARBA00022989"/>
    </source>
</evidence>
<protein>
    <submittedName>
        <fullName evidence="12">Solute carrier family 8 member B1</fullName>
    </submittedName>
</protein>
<dbReference type="Gene3D" id="1.20.1420.30">
    <property type="entry name" value="NCX, central ion-binding region"/>
    <property type="match status" value="2"/>
</dbReference>
<evidence type="ECO:0000256" key="4">
    <source>
        <dbReference type="ARBA" id="ARBA00022568"/>
    </source>
</evidence>
<feature type="transmembrane region" description="Helical" evidence="9">
    <location>
        <begin position="234"/>
        <end position="258"/>
    </location>
</feature>
<evidence type="ECO:0000256" key="5">
    <source>
        <dbReference type="ARBA" id="ARBA00022692"/>
    </source>
</evidence>
<feature type="transmembrane region" description="Helical" evidence="9">
    <location>
        <begin position="554"/>
        <end position="578"/>
    </location>
</feature>
<feature type="transmembrane region" description="Helical" evidence="9">
    <location>
        <begin position="427"/>
        <end position="447"/>
    </location>
</feature>
<reference evidence="12" key="3">
    <citation type="submission" date="2025-09" db="UniProtKB">
        <authorList>
            <consortium name="Ensembl"/>
        </authorList>
    </citation>
    <scope>IDENTIFICATION</scope>
</reference>
<evidence type="ECO:0000256" key="2">
    <source>
        <dbReference type="ARBA" id="ARBA00022448"/>
    </source>
</evidence>
<keyword evidence="2" id="KW-0813">Transport</keyword>
<accession>A0A2K6KHS6</accession>
<keyword evidence="5 9" id="KW-0812">Transmembrane</keyword>
<sequence length="583" mass="63853">MAGRWLDLRWALTVLCVLLMAETVSGARDSSTGAHISPQFPASGVNQTPVVDCRKVCGLNVSDRCDFIRTNPDCHSDGGYLDYLEGIFCHFPPNLLPLAVTLYVSWLLYLFLILGVTAAKFFCPNLSAISTTLKLSHNVPALTCSPHGVTFLAFGNGAPDIFSALVAFSDPHTAGLALGALFGAGVLVTTVVAGGITILHPFMAASRPFFRDIVFYMVAVFLTFIMLFRGRVTMAWALGYLGLYVFYVVTVILCTWIYRWQRRGSLVYSMPVTPEILSDSEEDRVSSNSNSYDYGDEYRPLFFYQETTAQILARALNPLDYMKWRRKSAYWKALKVFKLPVEFLLLLTVPVVDPDKDDRNWKRPLNCLHLVISPLVVVLTLQSGTYGVYEIGGLVPVWVVVVIAGTALASVTFFATSDSQPPSSLAFLGLLTSALWTEVVNIVRSLGPTLCSGLTLLRLTTAGPSCSCADAFSDFTLARQGYPRMAFSACFGGIIFNILVGVGLGCLLQISRSHTEVKLEPDGLLVWVLAGALGLSLVFSLVSVPLQCFQLSRVYGICLLLFYLNFLVVALLTEFGVVRLKST</sequence>
<feature type="transmembrane region" description="Helical" evidence="9">
    <location>
        <begin position="395"/>
        <end position="415"/>
    </location>
</feature>
<evidence type="ECO:0000256" key="9">
    <source>
        <dbReference type="SAM" id="Phobius"/>
    </source>
</evidence>
<keyword evidence="6 9" id="KW-1133">Transmembrane helix</keyword>
<keyword evidence="4" id="KW-0106">Calcium</keyword>
<keyword evidence="8 9" id="KW-0472">Membrane</keyword>
<feature type="transmembrane region" description="Helical" evidence="9">
    <location>
        <begin position="174"/>
        <end position="197"/>
    </location>
</feature>
<comment type="subcellular location">
    <subcellularLocation>
        <location evidence="1">Membrane</location>
        <topology evidence="1">Multi-pass membrane protein</topology>
    </subcellularLocation>
</comment>
<dbReference type="GO" id="GO:0099093">
    <property type="term" value="P:calcium export from the mitochondrion"/>
    <property type="evidence" value="ECO:0007669"/>
    <property type="project" value="Ensembl"/>
</dbReference>
<feature type="transmembrane region" description="Helical" evidence="9">
    <location>
        <begin position="103"/>
        <end position="123"/>
    </location>
</feature>
<evidence type="ECO:0000256" key="7">
    <source>
        <dbReference type="ARBA" id="ARBA00023065"/>
    </source>
</evidence>
<evidence type="ECO:0000313" key="12">
    <source>
        <dbReference type="Ensembl" id="ENSRBIP00000010822.1"/>
    </source>
</evidence>
<dbReference type="Proteomes" id="UP000233180">
    <property type="component" value="Unassembled WGS sequence"/>
</dbReference>
<feature type="transmembrane region" description="Helical" evidence="9">
    <location>
        <begin position="367"/>
        <end position="389"/>
    </location>
</feature>
<dbReference type="GO" id="GO:0042593">
    <property type="term" value="P:glucose homeostasis"/>
    <property type="evidence" value="ECO:0007669"/>
    <property type="project" value="Ensembl"/>
</dbReference>
<feature type="transmembrane region" description="Helical" evidence="9">
    <location>
        <begin position="209"/>
        <end position="228"/>
    </location>
</feature>
<keyword evidence="4" id="KW-0109">Calcium transport</keyword>
<evidence type="ECO:0000259" key="11">
    <source>
        <dbReference type="Pfam" id="PF01699"/>
    </source>
</evidence>
<reference evidence="12 13" key="1">
    <citation type="submission" date="2016-06" db="EMBL/GenBank/DDBJ databases">
        <title>Genome of Rhinopithecus bieti.</title>
        <authorList>
            <person name="Wu"/>
            <person name="C.-I. and Zhang"/>
            <person name="Y."/>
        </authorList>
    </citation>
    <scope>NUCLEOTIDE SEQUENCE</scope>
</reference>
<evidence type="ECO:0000256" key="3">
    <source>
        <dbReference type="ARBA" id="ARBA00022449"/>
    </source>
</evidence>
<evidence type="ECO:0000256" key="8">
    <source>
        <dbReference type="ARBA" id="ARBA00023136"/>
    </source>
</evidence>
<keyword evidence="10" id="KW-0732">Signal</keyword>
<dbReference type="STRING" id="61621.ENSRBIP00000010822"/>
<dbReference type="InterPro" id="IPR044880">
    <property type="entry name" value="NCX_ion-bd_dom_sf"/>
</dbReference>
<keyword evidence="7" id="KW-0406">Ion transport</keyword>
<feature type="transmembrane region" description="Helical" evidence="9">
    <location>
        <begin position="485"/>
        <end position="511"/>
    </location>
</feature>
<dbReference type="GO" id="GO:1901623">
    <property type="term" value="P:regulation of lymphocyte chemotaxis"/>
    <property type="evidence" value="ECO:0007669"/>
    <property type="project" value="Ensembl"/>
</dbReference>
<dbReference type="GO" id="GO:0051560">
    <property type="term" value="P:mitochondrial calcium ion homeostasis"/>
    <property type="evidence" value="ECO:0007669"/>
    <property type="project" value="Ensembl"/>
</dbReference>